<dbReference type="InterPro" id="IPR017482">
    <property type="entry name" value="Lambda-type_endonuclease"/>
</dbReference>
<keyword evidence="3" id="KW-0378">Hydrolase</keyword>
<accession>A0A261FA84</accession>
<dbReference type="NCBIfam" id="TIGR03033">
    <property type="entry name" value="phage_rel_nuc"/>
    <property type="match status" value="1"/>
</dbReference>
<sequence length="428" mass="49302">MSSFAEYDVHSPYHSLNHSAMVSAKVKALDKYGLAANSYALNLFTRIASQHHQFDDVVSAMDIAQQVSLMIQNDPDAAKQGMLPMRAEHHKQTSLSYVQLGRVIQPHMVGYGAFWVSLNTALNRNSCVLWRSFDTTSKHQHQQWLEARKRGIGGSDASSVAGVNPWTSAYQLWLEKTDPQPHELEESWNLYFGHQAEPIIREWFAKQNPKTVVLDGTGYMFRQKHEEWMLADFDGFIKEPEQPWRILEIKTSRSWADWHDDDGNRTIPVQYMAQADHYLAVTGFDQVVFVVMINGYEPHVLRWERDSERITRLIDAERDFWKNHVQKGVSPHPETLDDFTLKYPQARKRKTVPVADDTDAFDQLASQFETVSQQIRDLEKQRAEINTSLALQLEDNAKLNGQRYQVSLGMRAGKRAKTVTVKKLEEEQ</sequence>
<dbReference type="InterPro" id="IPR011335">
    <property type="entry name" value="Restrct_endonuc-II-like"/>
</dbReference>
<comment type="caution">
    <text evidence="3">The sequence shown here is derived from an EMBL/GenBank/DDBJ whole genome shotgun (WGS) entry which is preliminary data.</text>
</comment>
<keyword evidence="4" id="KW-1185">Reference proteome</keyword>
<gene>
    <name evidence="3" type="ORF">AEAE_0530</name>
</gene>
<evidence type="ECO:0000256" key="1">
    <source>
        <dbReference type="SAM" id="Coils"/>
    </source>
</evidence>
<dbReference type="InterPro" id="IPR019080">
    <property type="entry name" value="YqaJ_viral_recombinase"/>
</dbReference>
<dbReference type="PANTHER" id="PTHR46609:SF6">
    <property type="entry name" value="EXONUCLEASE, PHAGE-TYPE_RECB, C-TERMINAL DOMAIN-CONTAINING PROTEIN-RELATED"/>
    <property type="match status" value="1"/>
</dbReference>
<keyword evidence="1" id="KW-0175">Coiled coil</keyword>
<keyword evidence="3" id="KW-0255">Endonuclease</keyword>
<dbReference type="RefSeq" id="WP_094689610.1">
    <property type="nucleotide sequence ID" value="NZ_JACBYZ010000001.1"/>
</dbReference>
<evidence type="ECO:0000313" key="4">
    <source>
        <dbReference type="Proteomes" id="UP000228976"/>
    </source>
</evidence>
<dbReference type="Proteomes" id="UP000228976">
    <property type="component" value="Unassembled WGS sequence"/>
</dbReference>
<dbReference type="Gene3D" id="3.90.320.10">
    <property type="match status" value="1"/>
</dbReference>
<dbReference type="AlphaFoldDB" id="A0A261FA84"/>
<dbReference type="Pfam" id="PF09588">
    <property type="entry name" value="YqaJ"/>
    <property type="match status" value="1"/>
</dbReference>
<feature type="coiled-coil region" evidence="1">
    <location>
        <begin position="361"/>
        <end position="388"/>
    </location>
</feature>
<evidence type="ECO:0000259" key="2">
    <source>
        <dbReference type="Pfam" id="PF09588"/>
    </source>
</evidence>
<dbReference type="GO" id="GO:0004519">
    <property type="term" value="F:endonuclease activity"/>
    <property type="evidence" value="ECO:0007669"/>
    <property type="project" value="UniProtKB-KW"/>
</dbReference>
<organism evidence="3 4">
    <name type="scientific">Aeriscardovia aeriphila</name>
    <dbReference type="NCBI Taxonomy" id="218139"/>
    <lineage>
        <taxon>Bacteria</taxon>
        <taxon>Bacillati</taxon>
        <taxon>Actinomycetota</taxon>
        <taxon>Actinomycetes</taxon>
        <taxon>Bifidobacteriales</taxon>
        <taxon>Bifidobacteriaceae</taxon>
        <taxon>Aeriscardovia</taxon>
    </lineage>
</organism>
<dbReference type="InterPro" id="IPR051703">
    <property type="entry name" value="NF-kappa-B_Signaling_Reg"/>
</dbReference>
<protein>
    <submittedName>
        <fullName evidence="3">Endonuclease</fullName>
    </submittedName>
</protein>
<reference evidence="3 4" key="1">
    <citation type="journal article" date="2017" name="BMC Genomics">
        <title>Comparative genomic and phylogenomic analyses of the Bifidobacteriaceae family.</title>
        <authorList>
            <person name="Lugli G.A."/>
            <person name="Milani C."/>
            <person name="Turroni F."/>
            <person name="Duranti S."/>
            <person name="Mancabelli L."/>
            <person name="Mangifesta M."/>
            <person name="Ferrario C."/>
            <person name="Modesto M."/>
            <person name="Mattarelli P."/>
            <person name="Jiri K."/>
            <person name="van Sinderen D."/>
            <person name="Ventura M."/>
        </authorList>
    </citation>
    <scope>NUCLEOTIDE SEQUENCE [LARGE SCALE GENOMIC DNA]</scope>
    <source>
        <strain evidence="3 4">LMG 21773</strain>
    </source>
</reference>
<dbReference type="SUPFAM" id="SSF52980">
    <property type="entry name" value="Restriction endonuclease-like"/>
    <property type="match status" value="1"/>
</dbReference>
<dbReference type="OrthoDB" id="3197230at2"/>
<keyword evidence="3" id="KW-0540">Nuclease</keyword>
<evidence type="ECO:0000313" key="3">
    <source>
        <dbReference type="EMBL" id="OZG56042.1"/>
    </source>
</evidence>
<dbReference type="PANTHER" id="PTHR46609">
    <property type="entry name" value="EXONUCLEASE, PHAGE-TYPE/RECB, C-TERMINAL DOMAIN-CONTAINING PROTEIN"/>
    <property type="match status" value="1"/>
</dbReference>
<dbReference type="EMBL" id="MWWU01000002">
    <property type="protein sequence ID" value="OZG56042.1"/>
    <property type="molecule type" value="Genomic_DNA"/>
</dbReference>
<name>A0A261FA84_9BIFI</name>
<dbReference type="InterPro" id="IPR011604">
    <property type="entry name" value="PDDEXK-like_dom_sf"/>
</dbReference>
<feature type="domain" description="YqaJ viral recombinase" evidence="2">
    <location>
        <begin position="143"/>
        <end position="284"/>
    </location>
</feature>
<proteinExistence type="predicted"/>